<gene>
    <name evidence="5" type="ORF">GC097_05660</name>
</gene>
<comment type="caution">
    <text evidence="5">The sequence shown here is derived from an EMBL/GenBank/DDBJ whole genome shotgun (WGS) entry which is preliminary data.</text>
</comment>
<keyword evidence="6" id="KW-1185">Reference proteome</keyword>
<dbReference type="Pfam" id="PF00589">
    <property type="entry name" value="Phage_integrase"/>
    <property type="match status" value="1"/>
</dbReference>
<dbReference type="PANTHER" id="PTHR30349">
    <property type="entry name" value="PHAGE INTEGRASE-RELATED"/>
    <property type="match status" value="1"/>
</dbReference>
<proteinExistence type="inferred from homology"/>
<sequence length="326" mass="37843">MIKMRMLAREIEEFVTISKVSLASKNKHKKHLHLFMTHLTEVVGGKAEEIDLEKIYLLKDTRGEVITWRPIDSRIINSYLLSCYDKGYHYMASARDSLSSFFKYLERTYDFANPLRQERLNILEFKKDTGRRAALSKHDVLRFLNSLITHSDNLKQDLILFILLLSTGCRIGEAISLKVHQINFGEDTIRLDKTKSNKGRTLVLRSEFGALLRLYCQKQGLINEDSLFLNTDGYPITQNFVNDRYQNYLREAKIQTLPLYSLRHTFATLLYEQGVDFLILQQLMGHDNIGTTEGYVQSNSIRNSGITIEENTMMFKNIFKKYRSGG</sequence>
<evidence type="ECO:0000313" key="6">
    <source>
        <dbReference type="Proteomes" id="UP000618579"/>
    </source>
</evidence>
<reference evidence="5 6" key="1">
    <citation type="submission" date="2019-10" db="EMBL/GenBank/DDBJ databases">
        <title>Description of Paenibacillus pedi sp. nov.</title>
        <authorList>
            <person name="Carlier A."/>
            <person name="Qi S."/>
        </authorList>
    </citation>
    <scope>NUCLEOTIDE SEQUENCE [LARGE SCALE GENOMIC DNA]</scope>
    <source>
        <strain evidence="5 6">LMG 31457</strain>
    </source>
</reference>
<dbReference type="PANTHER" id="PTHR30349:SF41">
    <property type="entry name" value="INTEGRASE_RECOMBINASE PROTEIN MJ0367-RELATED"/>
    <property type="match status" value="1"/>
</dbReference>
<evidence type="ECO:0000256" key="1">
    <source>
        <dbReference type="ARBA" id="ARBA00008857"/>
    </source>
</evidence>
<name>A0ABX1ZKZ0_9BACL</name>
<dbReference type="CDD" id="cd00397">
    <property type="entry name" value="DNA_BRE_C"/>
    <property type="match status" value="1"/>
</dbReference>
<dbReference type="InterPro" id="IPR050090">
    <property type="entry name" value="Tyrosine_recombinase_XerCD"/>
</dbReference>
<dbReference type="EMBL" id="WHNZ01000013">
    <property type="protein sequence ID" value="NOU99511.1"/>
    <property type="molecule type" value="Genomic_DNA"/>
</dbReference>
<evidence type="ECO:0000259" key="4">
    <source>
        <dbReference type="PROSITE" id="PS51898"/>
    </source>
</evidence>
<accession>A0ABX1ZKZ0</accession>
<keyword evidence="2" id="KW-0238">DNA-binding</keyword>
<dbReference type="InterPro" id="IPR011010">
    <property type="entry name" value="DNA_brk_join_enz"/>
</dbReference>
<keyword evidence="3" id="KW-0233">DNA recombination</keyword>
<dbReference type="Gene3D" id="1.10.443.10">
    <property type="entry name" value="Intergrase catalytic core"/>
    <property type="match status" value="1"/>
</dbReference>
<protein>
    <submittedName>
        <fullName evidence="5">Tyrosine-type recombinase/integrase</fullName>
    </submittedName>
</protein>
<dbReference type="PROSITE" id="PS51898">
    <property type="entry name" value="TYR_RECOMBINASE"/>
    <property type="match status" value="1"/>
</dbReference>
<comment type="similarity">
    <text evidence="1">Belongs to the 'phage' integrase family.</text>
</comment>
<organism evidence="5 6">
    <name type="scientific">Paenibacillus planticolens</name>
    <dbReference type="NCBI Taxonomy" id="2654976"/>
    <lineage>
        <taxon>Bacteria</taxon>
        <taxon>Bacillati</taxon>
        <taxon>Bacillota</taxon>
        <taxon>Bacilli</taxon>
        <taxon>Bacillales</taxon>
        <taxon>Paenibacillaceae</taxon>
        <taxon>Paenibacillus</taxon>
    </lineage>
</organism>
<dbReference type="SUPFAM" id="SSF56349">
    <property type="entry name" value="DNA breaking-rejoining enzymes"/>
    <property type="match status" value="1"/>
</dbReference>
<evidence type="ECO:0000256" key="3">
    <source>
        <dbReference type="ARBA" id="ARBA00023172"/>
    </source>
</evidence>
<dbReference type="Proteomes" id="UP000618579">
    <property type="component" value="Unassembled WGS sequence"/>
</dbReference>
<feature type="domain" description="Tyr recombinase" evidence="4">
    <location>
        <begin position="130"/>
        <end position="308"/>
    </location>
</feature>
<evidence type="ECO:0000256" key="2">
    <source>
        <dbReference type="ARBA" id="ARBA00023125"/>
    </source>
</evidence>
<dbReference type="InterPro" id="IPR002104">
    <property type="entry name" value="Integrase_catalytic"/>
</dbReference>
<evidence type="ECO:0000313" key="5">
    <source>
        <dbReference type="EMBL" id="NOU99511.1"/>
    </source>
</evidence>
<dbReference type="InterPro" id="IPR013762">
    <property type="entry name" value="Integrase-like_cat_sf"/>
</dbReference>